<organism evidence="1">
    <name type="scientific">Adintovirus sp</name>
    <dbReference type="NCBI Taxonomy" id="2835276"/>
    <lineage>
        <taxon>Viruses</taxon>
        <taxon>Varidnaviria</taxon>
        <taxon>Bamfordvirae</taxon>
        <taxon>Preplasmiviricota</taxon>
        <taxon>Polisuviricotina</taxon>
        <taxon>Polintoviricetes</taxon>
        <taxon>Orthopolintovirales</taxon>
        <taxon>Adintoviridae</taxon>
    </lineage>
</organism>
<accession>A0A8D9UHF7</accession>
<sequence length="424" mass="47559">MNEEYYRANFSSATSTYQTKDSEGNRLAVLDVQLPSTLLDPESEIQDASVMLTKASIPLSAIPKVELEVSTVGKGKNSIYSLITDCGFCLGNWFYATRENSNSGGLANRIFPNSDTVTYPMSQIAGVYSTLSKNFRASSRDELLKKHSPITYTNLTLFENDLNLTLERVYGSVGPLVNNYNNTWKFPRIKIHFEEDTFKILIEHLDWDGNNNNNMRPLCGNSSYARAHNYFSIFISRSLAELLHGLPLVDVSSYYDKFTTDQDLEAFRKYGAYAIVLENLIPTYEQDDNGVSFEVFTFHFFNPLSLCPLNSIVIYSSNFPIEGQTHGIASETGLTSGSAQTSSMYILDVFYPLLTSEKDLEDVLIISKDAVTNTAPAKISPSALTFMHNITFNFGYITKKGYLRPIIIPPNANLSFQLTFILYS</sequence>
<name>A0A8D9UHF7_9VIRU</name>
<proteinExistence type="predicted"/>
<reference evidence="1" key="1">
    <citation type="journal article" date="2021" name="Proc. Natl. Acad. Sci. U.S.A.">
        <title>A Catalog of Tens of Thousands of Viruses from Human Metagenomes Reveals Hidden Associations with Chronic Diseases.</title>
        <authorList>
            <person name="Tisza M.J."/>
            <person name="Buck C.B."/>
        </authorList>
    </citation>
    <scope>NUCLEOTIDE SEQUENCE</scope>
    <source>
        <strain evidence="1">Cth614</strain>
    </source>
</reference>
<evidence type="ECO:0000313" key="1">
    <source>
        <dbReference type="EMBL" id="DAD55543.1"/>
    </source>
</evidence>
<protein>
    <submittedName>
        <fullName evidence="1">Uncharacterized protein</fullName>
    </submittedName>
</protein>
<dbReference type="EMBL" id="BK057806">
    <property type="protein sequence ID" value="DAD55543.1"/>
    <property type="molecule type" value="Genomic_DNA"/>
</dbReference>